<protein>
    <submittedName>
        <fullName evidence="1">Uncharacterized protein</fullName>
    </submittedName>
</protein>
<sequence length="84" mass="8755">MQCIPRLHFENPRQPGCSGSGPDRKWHNGGFRVADPASIGWQPIWGVHVGGDAAGVGVPDGGAVQGIGVVPSLALLRYRRIGSG</sequence>
<keyword evidence="2" id="KW-1185">Reference proteome</keyword>
<proteinExistence type="predicted"/>
<dbReference type="EMBL" id="VOIH02000009">
    <property type="protein sequence ID" value="KAF3438802.1"/>
    <property type="molecule type" value="Genomic_DNA"/>
</dbReference>
<dbReference type="AlphaFoldDB" id="A0A8K0E8N6"/>
<evidence type="ECO:0000313" key="1">
    <source>
        <dbReference type="EMBL" id="KAF3438802.1"/>
    </source>
</evidence>
<gene>
    <name evidence="1" type="ORF">FNV43_RR21567</name>
</gene>
<comment type="caution">
    <text evidence="1">The sequence shown here is derived from an EMBL/GenBank/DDBJ whole genome shotgun (WGS) entry which is preliminary data.</text>
</comment>
<evidence type="ECO:0000313" key="2">
    <source>
        <dbReference type="Proteomes" id="UP000796880"/>
    </source>
</evidence>
<reference evidence="1" key="1">
    <citation type="submission" date="2020-03" db="EMBL/GenBank/DDBJ databases">
        <title>A high-quality chromosome-level genome assembly of a woody plant with both climbing and erect habits, Rhamnella rubrinervis.</title>
        <authorList>
            <person name="Lu Z."/>
            <person name="Yang Y."/>
            <person name="Zhu X."/>
            <person name="Sun Y."/>
        </authorList>
    </citation>
    <scope>NUCLEOTIDE SEQUENCE</scope>
    <source>
        <strain evidence="1">BYM</strain>
        <tissue evidence="1">Leaf</tissue>
    </source>
</reference>
<name>A0A8K0E8N6_9ROSA</name>
<organism evidence="1 2">
    <name type="scientific">Rhamnella rubrinervis</name>
    <dbReference type="NCBI Taxonomy" id="2594499"/>
    <lineage>
        <taxon>Eukaryota</taxon>
        <taxon>Viridiplantae</taxon>
        <taxon>Streptophyta</taxon>
        <taxon>Embryophyta</taxon>
        <taxon>Tracheophyta</taxon>
        <taxon>Spermatophyta</taxon>
        <taxon>Magnoliopsida</taxon>
        <taxon>eudicotyledons</taxon>
        <taxon>Gunneridae</taxon>
        <taxon>Pentapetalae</taxon>
        <taxon>rosids</taxon>
        <taxon>fabids</taxon>
        <taxon>Rosales</taxon>
        <taxon>Rhamnaceae</taxon>
        <taxon>rhamnoid group</taxon>
        <taxon>Rhamneae</taxon>
        <taxon>Rhamnella</taxon>
    </lineage>
</organism>
<accession>A0A8K0E8N6</accession>
<dbReference type="Proteomes" id="UP000796880">
    <property type="component" value="Unassembled WGS sequence"/>
</dbReference>